<reference evidence="1 2" key="1">
    <citation type="submission" date="2019-02" db="EMBL/GenBank/DDBJ databases">
        <title>Deep-cultivation of Planctomycetes and their phenomic and genomic characterization uncovers novel biology.</title>
        <authorList>
            <person name="Wiegand S."/>
            <person name="Jogler M."/>
            <person name="Boedeker C."/>
            <person name="Pinto D."/>
            <person name="Vollmers J."/>
            <person name="Rivas-Marin E."/>
            <person name="Kohn T."/>
            <person name="Peeters S.H."/>
            <person name="Heuer A."/>
            <person name="Rast P."/>
            <person name="Oberbeckmann S."/>
            <person name="Bunk B."/>
            <person name="Jeske O."/>
            <person name="Meyerdierks A."/>
            <person name="Storesund J.E."/>
            <person name="Kallscheuer N."/>
            <person name="Luecker S."/>
            <person name="Lage O.M."/>
            <person name="Pohl T."/>
            <person name="Merkel B.J."/>
            <person name="Hornburger P."/>
            <person name="Mueller R.-W."/>
            <person name="Bruemmer F."/>
            <person name="Labrenz M."/>
            <person name="Spormann A.M."/>
            <person name="Op den Camp H."/>
            <person name="Overmann J."/>
            <person name="Amann R."/>
            <person name="Jetten M.S.M."/>
            <person name="Mascher T."/>
            <person name="Medema M.H."/>
            <person name="Devos D.P."/>
            <person name="Kaster A.-K."/>
            <person name="Ovreas L."/>
            <person name="Rohde M."/>
            <person name="Galperin M.Y."/>
            <person name="Jogler C."/>
        </authorList>
    </citation>
    <scope>NUCLEOTIDE SEQUENCE [LARGE SCALE GENOMIC DNA]</scope>
    <source>
        <strain evidence="1 2">Mal48</strain>
    </source>
</reference>
<dbReference type="Gene3D" id="3.40.50.2000">
    <property type="entry name" value="Glycogen Phosphorylase B"/>
    <property type="match status" value="2"/>
</dbReference>
<dbReference type="OrthoDB" id="9794575at2"/>
<evidence type="ECO:0000313" key="2">
    <source>
        <dbReference type="Proteomes" id="UP000315724"/>
    </source>
</evidence>
<proteinExistence type="predicted"/>
<gene>
    <name evidence="1" type="ORF">Mal48_22290</name>
</gene>
<dbReference type="SUPFAM" id="SSF53756">
    <property type="entry name" value="UDP-Glycosyltransferase/glycogen phosphorylase"/>
    <property type="match status" value="1"/>
</dbReference>
<sequence length="470" mass="52086">MITSQKHRVLFVAYQFPPVGGVGVHRVTKFVKYLPQHGWNSTILTVSNPSVPLHDQSLLKDIPAGSLIRRAKTYEPGYGLKKKVSGGQGTGKKNPLVSAIKSGIRAVGNTLLQPDSQVLWHPHAYRDGLKILKDVHHDAIVATGPPFSSLLLGAKLAKRTGLPLILDYRDEWDISNAYWENKSQSRLSHWIQTRQQHKALNAARSILATTPSSAAAVGEIAKQAGSDAVASHIYNGFDPDDFPMDVSLEKEDFGNGTSRFRLAFIGTLWNLNSIEPVVTALEMLNQTSPAIANEIELLLAGRRTEEQEAIVDRLKETAVAVSRLPFIDHTQAVQLMRTADSLLMINSDLPKTQRIINAKTFEYMAAKRPMFVVAPEGDVWDVVRDLPGTVLCEPKKVSNIADQLSLLVEQHRCGVEYSSGDWNINRFHRQQLAGELASLLNQTIRQESQSVSRFRSLFMGHDVQLDPEGN</sequence>
<organism evidence="1 2">
    <name type="scientific">Thalassoglobus polymorphus</name>
    <dbReference type="NCBI Taxonomy" id="2527994"/>
    <lineage>
        <taxon>Bacteria</taxon>
        <taxon>Pseudomonadati</taxon>
        <taxon>Planctomycetota</taxon>
        <taxon>Planctomycetia</taxon>
        <taxon>Planctomycetales</taxon>
        <taxon>Planctomycetaceae</taxon>
        <taxon>Thalassoglobus</taxon>
    </lineage>
</organism>
<dbReference type="RefSeq" id="WP_145198644.1">
    <property type="nucleotide sequence ID" value="NZ_CP036267.1"/>
</dbReference>
<evidence type="ECO:0000313" key="1">
    <source>
        <dbReference type="EMBL" id="QDT32978.1"/>
    </source>
</evidence>
<keyword evidence="2" id="KW-1185">Reference proteome</keyword>
<dbReference type="PANTHER" id="PTHR12526">
    <property type="entry name" value="GLYCOSYLTRANSFERASE"/>
    <property type="match status" value="1"/>
</dbReference>
<accession>A0A517QMV9</accession>
<dbReference type="Proteomes" id="UP000315724">
    <property type="component" value="Chromosome"/>
</dbReference>
<dbReference type="EMBL" id="CP036267">
    <property type="protein sequence ID" value="QDT32978.1"/>
    <property type="molecule type" value="Genomic_DNA"/>
</dbReference>
<protein>
    <recommendedName>
        <fullName evidence="3">Glycosyltransferase subfamily 4-like N-terminal domain-containing protein</fullName>
    </recommendedName>
</protein>
<dbReference type="KEGG" id="tpol:Mal48_22290"/>
<name>A0A517QMV9_9PLAN</name>
<evidence type="ECO:0008006" key="3">
    <source>
        <dbReference type="Google" id="ProtNLM"/>
    </source>
</evidence>
<dbReference type="AlphaFoldDB" id="A0A517QMV9"/>